<evidence type="ECO:0000313" key="1">
    <source>
        <dbReference type="EMBL" id="ANT45212.1"/>
    </source>
</evidence>
<accession>A0A3G1E3K6</accession>
<organism evidence="1 2">
    <name type="scientific">Clostridium phage CDKM15</name>
    <dbReference type="NCBI Taxonomy" id="1868595"/>
    <lineage>
        <taxon>Viruses</taxon>
        <taxon>Duplodnaviria</taxon>
        <taxon>Heunggongvirae</taxon>
        <taxon>Uroviricota</taxon>
        <taxon>Caudoviricetes</taxon>
        <taxon>Colneyvirus</taxon>
        <taxon>Colneyvirus CDKM15</taxon>
    </lineage>
</organism>
<sequence length="69" mass="8197">MYEYILRWQIGLSLENRKIHYTYGSKEALRKKAKALAKDENIVLITIDKVDEVIKNTISEKIIERFKNL</sequence>
<reference evidence="1 2" key="1">
    <citation type="journal article" date="2016" name="Viruses">
        <title>Two Novel Myoviruses from the North of Iraq Reveal Insights into Clostridium difficile Phage Diversity and Biology.</title>
        <authorList>
            <person name="Rashid S.J."/>
            <person name="Barylski J."/>
            <person name="Hargreaves K.R."/>
            <person name="Millard A.A."/>
            <person name="Vinner G.K."/>
            <person name="Clokie M.R."/>
        </authorList>
    </citation>
    <scope>NUCLEOTIDE SEQUENCE [LARGE SCALE GENOMIC DNA]</scope>
</reference>
<dbReference type="Proteomes" id="UP000266459">
    <property type="component" value="Segment"/>
</dbReference>
<proteinExistence type="predicted"/>
<name>A0A3G1E3K6_9CAUD</name>
<gene>
    <name evidence="1" type="ORF">CDKM15_69</name>
</gene>
<dbReference type="EMBL" id="KX228400">
    <property type="protein sequence ID" value="ANT45212.1"/>
    <property type="molecule type" value="Genomic_DNA"/>
</dbReference>
<keyword evidence="2" id="KW-1185">Reference proteome</keyword>
<protein>
    <submittedName>
        <fullName evidence="1">Uncharacterized protein</fullName>
    </submittedName>
</protein>
<evidence type="ECO:0000313" key="2">
    <source>
        <dbReference type="Proteomes" id="UP000266459"/>
    </source>
</evidence>